<organism evidence="5 6">
    <name type="scientific">Rhizobium tropici</name>
    <dbReference type="NCBI Taxonomy" id="398"/>
    <lineage>
        <taxon>Bacteria</taxon>
        <taxon>Pseudomonadati</taxon>
        <taxon>Pseudomonadota</taxon>
        <taxon>Alphaproteobacteria</taxon>
        <taxon>Hyphomicrobiales</taxon>
        <taxon>Rhizobiaceae</taxon>
        <taxon>Rhizobium/Agrobacterium group</taxon>
        <taxon>Rhizobium</taxon>
    </lineage>
</organism>
<evidence type="ECO:0000313" key="5">
    <source>
        <dbReference type="EMBL" id="KAA1176531.1"/>
    </source>
</evidence>
<dbReference type="GO" id="GO:0003700">
    <property type="term" value="F:DNA-binding transcription factor activity"/>
    <property type="evidence" value="ECO:0007669"/>
    <property type="project" value="InterPro"/>
</dbReference>
<dbReference type="PROSITE" id="PS01124">
    <property type="entry name" value="HTH_ARAC_FAMILY_2"/>
    <property type="match status" value="1"/>
</dbReference>
<protein>
    <submittedName>
        <fullName evidence="5">Helix-turn-helix transcriptional regulator</fullName>
    </submittedName>
</protein>
<dbReference type="SUPFAM" id="SSF46689">
    <property type="entry name" value="Homeodomain-like"/>
    <property type="match status" value="2"/>
</dbReference>
<evidence type="ECO:0000256" key="2">
    <source>
        <dbReference type="ARBA" id="ARBA00023125"/>
    </source>
</evidence>
<feature type="domain" description="HTH araC/xylS-type" evidence="4">
    <location>
        <begin position="202"/>
        <end position="300"/>
    </location>
</feature>
<dbReference type="PANTHER" id="PTHR46796">
    <property type="entry name" value="HTH-TYPE TRANSCRIPTIONAL ACTIVATOR RHAS-RELATED"/>
    <property type="match status" value="1"/>
</dbReference>
<dbReference type="InterPro" id="IPR020449">
    <property type="entry name" value="Tscrpt_reg_AraC-type_HTH"/>
</dbReference>
<keyword evidence="2" id="KW-0238">DNA-binding</keyword>
<evidence type="ECO:0000313" key="6">
    <source>
        <dbReference type="Proteomes" id="UP000323608"/>
    </source>
</evidence>
<dbReference type="InterPro" id="IPR018062">
    <property type="entry name" value="HTH_AraC-typ_CS"/>
</dbReference>
<dbReference type="SMART" id="SM00342">
    <property type="entry name" value="HTH_ARAC"/>
    <property type="match status" value="1"/>
</dbReference>
<proteinExistence type="predicted"/>
<dbReference type="PROSITE" id="PS00041">
    <property type="entry name" value="HTH_ARAC_FAMILY_1"/>
    <property type="match status" value="1"/>
</dbReference>
<evidence type="ECO:0000256" key="1">
    <source>
        <dbReference type="ARBA" id="ARBA00023015"/>
    </source>
</evidence>
<dbReference type="InterPro" id="IPR009057">
    <property type="entry name" value="Homeodomain-like_sf"/>
</dbReference>
<evidence type="ECO:0000259" key="4">
    <source>
        <dbReference type="PROSITE" id="PS01124"/>
    </source>
</evidence>
<dbReference type="PANTHER" id="PTHR46796:SF14">
    <property type="entry name" value="TRANSCRIPTIONAL REGULATORY PROTEIN"/>
    <property type="match status" value="1"/>
</dbReference>
<evidence type="ECO:0000256" key="3">
    <source>
        <dbReference type="ARBA" id="ARBA00023163"/>
    </source>
</evidence>
<comment type="caution">
    <text evidence="5">The sequence shown here is derived from an EMBL/GenBank/DDBJ whole genome shotgun (WGS) entry which is preliminary data.</text>
</comment>
<dbReference type="Pfam" id="PF12833">
    <property type="entry name" value="HTH_18"/>
    <property type="match status" value="1"/>
</dbReference>
<dbReference type="PRINTS" id="PR00032">
    <property type="entry name" value="HTHARAC"/>
</dbReference>
<dbReference type="Proteomes" id="UP000323608">
    <property type="component" value="Unassembled WGS sequence"/>
</dbReference>
<dbReference type="InterPro" id="IPR050204">
    <property type="entry name" value="AraC_XylS_family_regulators"/>
</dbReference>
<keyword evidence="1" id="KW-0805">Transcription regulation</keyword>
<dbReference type="GO" id="GO:0043565">
    <property type="term" value="F:sequence-specific DNA binding"/>
    <property type="evidence" value="ECO:0007669"/>
    <property type="project" value="InterPro"/>
</dbReference>
<keyword evidence="3" id="KW-0804">Transcription</keyword>
<accession>A0A5B0VRL6</accession>
<dbReference type="Gene3D" id="1.10.10.60">
    <property type="entry name" value="Homeodomain-like"/>
    <property type="match status" value="2"/>
</dbReference>
<reference evidence="5 6" key="1">
    <citation type="submission" date="2019-07" db="EMBL/GenBank/DDBJ databases">
        <title>The Draft Genome Sequence of Rhizobium tropici SARCC-755 Associated with Superior Nodulation on Pigeonpea (Cajanus cajan (L.) Millsp.).</title>
        <authorList>
            <person name="Bopape F.L."/>
            <person name="Hassen A.I."/>
            <person name="Swanevelder Z.H."/>
            <person name="Gwata E.T."/>
        </authorList>
    </citation>
    <scope>NUCLEOTIDE SEQUENCE [LARGE SCALE GENOMIC DNA]</scope>
    <source>
        <strain evidence="5 6">SARCC-755</strain>
    </source>
</reference>
<sequence length="310" mass="34623">MAEAGAYGQRLGSRFNLEAVPTILSRTIKKANLAVTEIRSDETGFFMTKSIPREDAFLVALQLRDFPHHQYWEDGRAFPVGDLKAGHTILYDLKRDPVVLIDKPFHSLHFYLPRPALDEIADDAEAPRIGDLAYQPGAGVMDEVMRHLTLAVAAAFARPEEVGRTFIDHIALAIGTHVAETYGGLRLRPHHIRGGLSPWQERRATEMLAARLDGSAGIAELALECGLSQRHFCRAFRQSTGLSPHAWLQHRRVDVAKTLLCRRDLQLADIAIACGFADQSHFTRVFTHLIGISPGAWRRVQPPSQERETE</sequence>
<name>A0A5B0VRL6_RHITR</name>
<gene>
    <name evidence="5" type="ORF">FP026_28215</name>
</gene>
<dbReference type="AlphaFoldDB" id="A0A5B0VRL6"/>
<dbReference type="InterPro" id="IPR018060">
    <property type="entry name" value="HTH_AraC"/>
</dbReference>
<dbReference type="OrthoDB" id="9793400at2"/>
<dbReference type="EMBL" id="VNIP01000017">
    <property type="protein sequence ID" value="KAA1176531.1"/>
    <property type="molecule type" value="Genomic_DNA"/>
</dbReference>